<dbReference type="AlphaFoldDB" id="A0A5B7D5C8"/>
<evidence type="ECO:0000313" key="1">
    <source>
        <dbReference type="EMBL" id="MPC15563.1"/>
    </source>
</evidence>
<dbReference type="EMBL" id="VSRR010000436">
    <property type="protein sequence ID" value="MPC15563.1"/>
    <property type="molecule type" value="Genomic_DNA"/>
</dbReference>
<keyword evidence="2" id="KW-1185">Reference proteome</keyword>
<reference evidence="1 2" key="1">
    <citation type="submission" date="2019-05" db="EMBL/GenBank/DDBJ databases">
        <title>Another draft genome of Portunus trituberculatus and its Hox gene families provides insights of decapod evolution.</title>
        <authorList>
            <person name="Jeong J.-H."/>
            <person name="Song I."/>
            <person name="Kim S."/>
            <person name="Choi T."/>
            <person name="Kim D."/>
            <person name="Ryu S."/>
            <person name="Kim W."/>
        </authorList>
    </citation>
    <scope>NUCLEOTIDE SEQUENCE [LARGE SCALE GENOMIC DNA]</scope>
    <source>
        <tissue evidence="1">Muscle</tissue>
    </source>
</reference>
<sequence>MNIRKHMKPFTPKWRGTSYVPHATCHATQGSDLPVISECATCHPGL</sequence>
<organism evidence="1 2">
    <name type="scientific">Portunus trituberculatus</name>
    <name type="common">Swimming crab</name>
    <name type="synonym">Neptunus trituberculatus</name>
    <dbReference type="NCBI Taxonomy" id="210409"/>
    <lineage>
        <taxon>Eukaryota</taxon>
        <taxon>Metazoa</taxon>
        <taxon>Ecdysozoa</taxon>
        <taxon>Arthropoda</taxon>
        <taxon>Crustacea</taxon>
        <taxon>Multicrustacea</taxon>
        <taxon>Malacostraca</taxon>
        <taxon>Eumalacostraca</taxon>
        <taxon>Eucarida</taxon>
        <taxon>Decapoda</taxon>
        <taxon>Pleocyemata</taxon>
        <taxon>Brachyura</taxon>
        <taxon>Eubrachyura</taxon>
        <taxon>Portunoidea</taxon>
        <taxon>Portunidae</taxon>
        <taxon>Portuninae</taxon>
        <taxon>Portunus</taxon>
    </lineage>
</organism>
<gene>
    <name evidence="1" type="ORF">E2C01_008359</name>
</gene>
<protein>
    <submittedName>
        <fullName evidence="1">Uncharacterized protein</fullName>
    </submittedName>
</protein>
<evidence type="ECO:0000313" key="2">
    <source>
        <dbReference type="Proteomes" id="UP000324222"/>
    </source>
</evidence>
<accession>A0A5B7D5C8</accession>
<name>A0A5B7D5C8_PORTR</name>
<comment type="caution">
    <text evidence="1">The sequence shown here is derived from an EMBL/GenBank/DDBJ whole genome shotgun (WGS) entry which is preliminary data.</text>
</comment>
<dbReference type="Proteomes" id="UP000324222">
    <property type="component" value="Unassembled WGS sequence"/>
</dbReference>
<proteinExistence type="predicted"/>